<evidence type="ECO:0000256" key="6">
    <source>
        <dbReference type="SAM" id="MobiDB-lite"/>
    </source>
</evidence>
<dbReference type="Pfam" id="PF01044">
    <property type="entry name" value="Vinculin"/>
    <property type="match status" value="2"/>
</dbReference>
<evidence type="ECO:0000256" key="3">
    <source>
        <dbReference type="ARBA" id="ARBA00014125"/>
    </source>
</evidence>
<dbReference type="InterPro" id="IPR006077">
    <property type="entry name" value="Vinculin/catenin"/>
</dbReference>
<dbReference type="SUPFAM" id="SSF47220">
    <property type="entry name" value="alpha-catenin/vinculin-like"/>
    <property type="match status" value="4"/>
</dbReference>
<dbReference type="GO" id="GO:0007155">
    <property type="term" value="P:cell adhesion"/>
    <property type="evidence" value="ECO:0007669"/>
    <property type="project" value="InterPro"/>
</dbReference>
<evidence type="ECO:0000256" key="4">
    <source>
        <dbReference type="ARBA" id="ARBA00022490"/>
    </source>
</evidence>
<protein>
    <recommendedName>
        <fullName evidence="3">Vinculin</fullName>
    </recommendedName>
</protein>
<feature type="region of interest" description="Disordered" evidence="6">
    <location>
        <begin position="565"/>
        <end position="603"/>
    </location>
</feature>
<feature type="compositionally biased region" description="Polar residues" evidence="6">
    <location>
        <begin position="565"/>
        <end position="577"/>
    </location>
</feature>
<keyword evidence="4" id="KW-0963">Cytoplasm</keyword>
<dbReference type="GO" id="GO:0051015">
    <property type="term" value="F:actin filament binding"/>
    <property type="evidence" value="ECO:0007669"/>
    <property type="project" value="InterPro"/>
</dbReference>
<dbReference type="PRINTS" id="PR00806">
    <property type="entry name" value="VINCULIN"/>
</dbReference>
<dbReference type="PANTHER" id="PTHR46180">
    <property type="entry name" value="VINCULIN"/>
    <property type="match status" value="1"/>
</dbReference>
<dbReference type="InterPro" id="IPR017997">
    <property type="entry name" value="Vinculin"/>
</dbReference>
<sequence>QDAKLKTEMPNALNSIECAANYLEKACRIMKHDPYSQEGRDQLITGSRGILQGTTNMLLAFDQSQVRKICRDSKRILDYLAISEVIETMEDLVQYVKDLSPCLAKICKDIDGRRNDLLNPYHRDSLAQNLEQIKTLAPILICSMKIFIQINGSDNKKGAEEAIENRNYLARRMTGEIAEIVRVLEDSAVSGEEGIQQTTSTNQNHSILSVYSPLPLKGKSVADLSFQELVKKILNDRSTPIDLKLLRRAVELGEKIGEGFDAGHVQADVLSLCNELKSSFGKDPMTIRKYLSDLENKIKEAVIDQIIQDMADIVTPIKLYCDSVNETNYQSLHRKREYADIRGQSLKIFANRLSKTANIVSYFDNETQDKRRAEHLRYLGHQIQNLTPQIINAGTIKINYPDNRAAEENFENLTNQFAEGIQNIRDICDETVNLNIFLRRTEEFIRRAIQNCESIIIHRDKGSSKVIIDNAAAAARLSNRLLLTLSREAENSEDPKLHSRVQSSGDRLKESLGPFLENSRVIATNLSALDRGFVAAWRSATAKFLEAIAGVSRIFDEFNDNIDHSSQIPNNHFSSNMVPEEEDVPPPRPPPPDPRTFSRAPPRLPIPHGCDTDDEEGLFSNEPAGNQPIHLAAHGLYQEIKQWDHSDNEIIAAAKKIAYLMAHLSELIKGGKGTKKELIACAKGLADQSEKITELAKELAKHCTDKKIRVNLLQVCEKIPTLGTQLRVLSTVKATMMGAKMDSEEDQQAMDILVFNAQKLNQAVKETVRAAESASIRVRSDAGFKLKWIRKQPWFQ</sequence>
<dbReference type="Gene3D" id="1.20.120.230">
    <property type="entry name" value="Alpha-catenin/vinculin-like"/>
    <property type="match status" value="2"/>
</dbReference>
<name>A0A0K2U7Q8_LEPSM</name>
<evidence type="ECO:0000313" key="7">
    <source>
        <dbReference type="EMBL" id="CDW33947.1"/>
    </source>
</evidence>
<dbReference type="InterPro" id="IPR036723">
    <property type="entry name" value="Alpha-catenin/vinculin-like_sf"/>
</dbReference>
<evidence type="ECO:0000256" key="5">
    <source>
        <dbReference type="ARBA" id="ARBA00023203"/>
    </source>
</evidence>
<dbReference type="GO" id="GO:0005737">
    <property type="term" value="C:cytoplasm"/>
    <property type="evidence" value="ECO:0007669"/>
    <property type="project" value="UniProtKB-SubCell"/>
</dbReference>
<organism evidence="7">
    <name type="scientific">Lepeophtheirus salmonis</name>
    <name type="common">Salmon louse</name>
    <name type="synonym">Caligus salmonis</name>
    <dbReference type="NCBI Taxonomy" id="72036"/>
    <lineage>
        <taxon>Eukaryota</taxon>
        <taxon>Metazoa</taxon>
        <taxon>Ecdysozoa</taxon>
        <taxon>Arthropoda</taxon>
        <taxon>Crustacea</taxon>
        <taxon>Multicrustacea</taxon>
        <taxon>Hexanauplia</taxon>
        <taxon>Copepoda</taxon>
        <taxon>Siphonostomatoida</taxon>
        <taxon>Caligidae</taxon>
        <taxon>Lepeophtheirus</taxon>
    </lineage>
</organism>
<dbReference type="GO" id="GO:0071944">
    <property type="term" value="C:cell periphery"/>
    <property type="evidence" value="ECO:0007669"/>
    <property type="project" value="UniProtKB-ARBA"/>
</dbReference>
<dbReference type="EMBL" id="HACA01016586">
    <property type="protein sequence ID" value="CDW33947.1"/>
    <property type="molecule type" value="Transcribed_RNA"/>
</dbReference>
<comment type="subcellular location">
    <subcellularLocation>
        <location evidence="1">Cytoplasm</location>
    </subcellularLocation>
</comment>
<proteinExistence type="inferred from homology"/>
<accession>A0A0K2U7Q8</accession>
<reference evidence="7" key="1">
    <citation type="submission" date="2014-05" db="EMBL/GenBank/DDBJ databases">
        <authorList>
            <person name="Chronopoulou M."/>
        </authorList>
    </citation>
    <scope>NUCLEOTIDE SEQUENCE</scope>
    <source>
        <tissue evidence="7">Whole organism</tissue>
    </source>
</reference>
<evidence type="ECO:0000256" key="2">
    <source>
        <dbReference type="ARBA" id="ARBA00008376"/>
    </source>
</evidence>
<keyword evidence="5" id="KW-0009">Actin-binding</keyword>
<feature type="non-terminal residue" evidence="7">
    <location>
        <position position="1"/>
    </location>
</feature>
<dbReference type="Gene3D" id="1.20.120.810">
    <property type="entry name" value="Vinculin, Vh2 four-helix bundle"/>
    <property type="match status" value="2"/>
</dbReference>
<comment type="similarity">
    <text evidence="2">Belongs to the vinculin/alpha-catenin family.</text>
</comment>
<dbReference type="OrthoDB" id="29742at2759"/>
<dbReference type="AlphaFoldDB" id="A0A0K2U7Q8"/>
<evidence type="ECO:0000256" key="1">
    <source>
        <dbReference type="ARBA" id="ARBA00004496"/>
    </source>
</evidence>